<dbReference type="PANTHER" id="PTHR34648:SF7">
    <property type="entry name" value="SI:CH211-132B12.7"/>
    <property type="match status" value="1"/>
</dbReference>
<reference evidence="2" key="1">
    <citation type="submission" date="2022-07" db="EMBL/GenBank/DDBJ databases">
        <title>Chromosome-level genome of Muraenolepis orangiensis.</title>
        <authorList>
            <person name="Kim J."/>
        </authorList>
    </citation>
    <scope>NUCLEOTIDE SEQUENCE</scope>
    <source>
        <strain evidence="2">KU_S4_2022</strain>
        <tissue evidence="2">Muscle</tissue>
    </source>
</reference>
<feature type="compositionally biased region" description="Low complexity" evidence="1">
    <location>
        <begin position="464"/>
        <end position="476"/>
    </location>
</feature>
<keyword evidence="3" id="KW-1185">Reference proteome</keyword>
<evidence type="ECO:0000313" key="2">
    <source>
        <dbReference type="EMBL" id="KAJ3588761.1"/>
    </source>
</evidence>
<evidence type="ECO:0000256" key="1">
    <source>
        <dbReference type="SAM" id="MobiDB-lite"/>
    </source>
</evidence>
<evidence type="ECO:0008006" key="4">
    <source>
        <dbReference type="Google" id="ProtNLM"/>
    </source>
</evidence>
<feature type="region of interest" description="Disordered" evidence="1">
    <location>
        <begin position="257"/>
        <end position="306"/>
    </location>
</feature>
<feature type="compositionally biased region" description="Basic and acidic residues" evidence="1">
    <location>
        <begin position="441"/>
        <end position="451"/>
    </location>
</feature>
<feature type="compositionally biased region" description="Low complexity" evidence="1">
    <location>
        <begin position="278"/>
        <end position="306"/>
    </location>
</feature>
<dbReference type="PANTHER" id="PTHR34648">
    <property type="entry name" value="CLOCK-INTERACTING PACEMAKER"/>
    <property type="match status" value="1"/>
</dbReference>
<dbReference type="OrthoDB" id="6374619at2759"/>
<dbReference type="GO" id="GO:0042754">
    <property type="term" value="P:negative regulation of circadian rhythm"/>
    <property type="evidence" value="ECO:0007669"/>
    <property type="project" value="InterPro"/>
</dbReference>
<accession>A0A9Q0I9N6</accession>
<dbReference type="Proteomes" id="UP001148018">
    <property type="component" value="Unassembled WGS sequence"/>
</dbReference>
<protein>
    <recommendedName>
        <fullName evidence="4">CLOCK-interacting pacemaker-like</fullName>
    </recommendedName>
</protein>
<dbReference type="AlphaFoldDB" id="A0A9Q0I9N6"/>
<evidence type="ECO:0000313" key="3">
    <source>
        <dbReference type="Proteomes" id="UP001148018"/>
    </source>
</evidence>
<feature type="compositionally biased region" description="Polar residues" evidence="1">
    <location>
        <begin position="120"/>
        <end position="133"/>
    </location>
</feature>
<feature type="region of interest" description="Disordered" evidence="1">
    <location>
        <begin position="118"/>
        <end position="237"/>
    </location>
</feature>
<feature type="region of interest" description="Disordered" evidence="1">
    <location>
        <begin position="429"/>
        <end position="495"/>
    </location>
</feature>
<feature type="region of interest" description="Disordered" evidence="1">
    <location>
        <begin position="1"/>
        <end position="60"/>
    </location>
</feature>
<feature type="compositionally biased region" description="Gly residues" evidence="1">
    <location>
        <begin position="196"/>
        <end position="205"/>
    </location>
</feature>
<feature type="compositionally biased region" description="Basic residues" evidence="1">
    <location>
        <begin position="136"/>
        <end position="157"/>
    </location>
</feature>
<dbReference type="GO" id="GO:0005634">
    <property type="term" value="C:nucleus"/>
    <property type="evidence" value="ECO:0007669"/>
    <property type="project" value="TreeGrafter"/>
</dbReference>
<sequence length="495" mass="52763">MGERLWRFDSEKDSGYSEVGSDSVQSDPEDQRSSVSQPHRKNRRSVVTIGNSGSSGVGAPNCYQELNPVYVIKNLGVKPSRPEQQQLPPPLTWAGGWHILSGSKGPTQLLLIQQPAMAGPSSSSFLTPTSVTSGRKGCHSRTSHKNRHHQHQHHHQGTTKNSYLPILNSYPRITPRPREESQSQGKTSGALDGVKESGGGGGGEGPSQSKRVCTAGEMKSKSTTTRNRSSHHHHHHRCLHRHHKDLCHSQHQVRCGSETRACPPSTSHGKSYRRSHHSSCSDGVSSSSVSSSSSHSPTSSSSSSYCPTSYTSPSSLAVHSPYLPRQVRATSAVATAAASGHLCGSPPVCSSVRQRRFLDAAEILSQSGLLAITLRTKELLKQSEAAEREIAQLRQHTQLLCRAALAGRRVPDDGSGGLRGLLQAMAHSGSYPSLDSGGHAEAIEDNQKHGEPGVGEGAAPPSPLLALSPEAAGSLSTDKDLTHRTMSPESSTVVC</sequence>
<dbReference type="InterPro" id="IPR031602">
    <property type="entry name" value="CIPC"/>
</dbReference>
<gene>
    <name evidence="2" type="ORF">NHX12_009615</name>
</gene>
<dbReference type="GO" id="GO:0045892">
    <property type="term" value="P:negative regulation of DNA-templated transcription"/>
    <property type="evidence" value="ECO:0007669"/>
    <property type="project" value="InterPro"/>
</dbReference>
<name>A0A9Q0I9N6_9TELE</name>
<dbReference type="EMBL" id="JANIIK010000115">
    <property type="protein sequence ID" value="KAJ3588761.1"/>
    <property type="molecule type" value="Genomic_DNA"/>
</dbReference>
<feature type="compositionally biased region" description="Basic residues" evidence="1">
    <location>
        <begin position="228"/>
        <end position="237"/>
    </location>
</feature>
<feature type="compositionally biased region" description="Basic and acidic residues" evidence="1">
    <location>
        <begin position="1"/>
        <end position="15"/>
    </location>
</feature>
<proteinExistence type="predicted"/>
<feature type="compositionally biased region" description="Polar residues" evidence="1">
    <location>
        <begin position="484"/>
        <end position="495"/>
    </location>
</feature>
<comment type="caution">
    <text evidence="2">The sequence shown here is derived from an EMBL/GenBank/DDBJ whole genome shotgun (WGS) entry which is preliminary data.</text>
</comment>
<organism evidence="2 3">
    <name type="scientific">Muraenolepis orangiensis</name>
    <name type="common">Patagonian moray cod</name>
    <dbReference type="NCBI Taxonomy" id="630683"/>
    <lineage>
        <taxon>Eukaryota</taxon>
        <taxon>Metazoa</taxon>
        <taxon>Chordata</taxon>
        <taxon>Craniata</taxon>
        <taxon>Vertebrata</taxon>
        <taxon>Euteleostomi</taxon>
        <taxon>Actinopterygii</taxon>
        <taxon>Neopterygii</taxon>
        <taxon>Teleostei</taxon>
        <taxon>Neoteleostei</taxon>
        <taxon>Acanthomorphata</taxon>
        <taxon>Zeiogadaria</taxon>
        <taxon>Gadariae</taxon>
        <taxon>Gadiformes</taxon>
        <taxon>Muraenolepidoidei</taxon>
        <taxon>Muraenolepididae</taxon>
        <taxon>Muraenolepis</taxon>
    </lineage>
</organism>
<dbReference type="Pfam" id="PF15800">
    <property type="entry name" value="CiPC"/>
    <property type="match status" value="1"/>
</dbReference>